<accession>A0AB38UUZ5</accession>
<name>A0AB38UUZ5_9MYCO</name>
<evidence type="ECO:0000313" key="4">
    <source>
        <dbReference type="Proteomes" id="UP000279331"/>
    </source>
</evidence>
<gene>
    <name evidence="1" type="ORF">LAUMK42_03347</name>
    <name evidence="2" type="ORF">LAUMK4_03299</name>
</gene>
<sequence length="34" mass="3471">MRNAVELGRVRERLSAGVAVQGAAGGLAFARTSV</sequence>
<dbReference type="Proteomes" id="UP000271464">
    <property type="component" value="Unassembled WGS sequence"/>
</dbReference>
<evidence type="ECO:0000313" key="1">
    <source>
        <dbReference type="EMBL" id="VAZ84524.1"/>
    </source>
</evidence>
<proteinExistence type="predicted"/>
<evidence type="ECO:0000313" key="2">
    <source>
        <dbReference type="EMBL" id="VAZ95870.1"/>
    </source>
</evidence>
<dbReference type="Proteomes" id="UP000279331">
    <property type="component" value="Unassembled WGS sequence"/>
</dbReference>
<dbReference type="EMBL" id="UPHL01000093">
    <property type="protein sequence ID" value="VAZ84524.1"/>
    <property type="molecule type" value="Genomic_DNA"/>
</dbReference>
<comment type="caution">
    <text evidence="1">The sequence shown here is derived from an EMBL/GenBank/DDBJ whole genome shotgun (WGS) entry which is preliminary data.</text>
</comment>
<keyword evidence="3" id="KW-1185">Reference proteome</keyword>
<protein>
    <submittedName>
        <fullName evidence="1">Uncharacterized protein</fullName>
    </submittedName>
</protein>
<dbReference type="AlphaFoldDB" id="A0AB38UUZ5"/>
<evidence type="ECO:0000313" key="3">
    <source>
        <dbReference type="Proteomes" id="UP000271464"/>
    </source>
</evidence>
<dbReference type="EMBL" id="UPHM01000088">
    <property type="protein sequence ID" value="VAZ95870.1"/>
    <property type="molecule type" value="Genomic_DNA"/>
</dbReference>
<organism evidence="1 4">
    <name type="scientific">Mycobacterium persicum</name>
    <dbReference type="NCBI Taxonomy" id="1487726"/>
    <lineage>
        <taxon>Bacteria</taxon>
        <taxon>Bacillati</taxon>
        <taxon>Actinomycetota</taxon>
        <taxon>Actinomycetes</taxon>
        <taxon>Mycobacteriales</taxon>
        <taxon>Mycobacteriaceae</taxon>
        <taxon>Mycobacterium</taxon>
    </lineage>
</organism>
<reference evidence="3 4" key="1">
    <citation type="submission" date="2018-09" db="EMBL/GenBank/DDBJ databases">
        <authorList>
            <person name="Tagini F."/>
        </authorList>
    </citation>
    <scope>NUCLEOTIDE SEQUENCE [LARGE SCALE GENOMIC DNA]</scope>
    <source>
        <strain evidence="2 3">MK4</strain>
        <strain evidence="1 4">MK42</strain>
    </source>
</reference>